<reference evidence="8" key="1">
    <citation type="submission" date="2025-08" db="UniProtKB">
        <authorList>
            <consortium name="Ensembl"/>
        </authorList>
    </citation>
    <scope>IDENTIFICATION</scope>
</reference>
<evidence type="ECO:0000256" key="3">
    <source>
        <dbReference type="PROSITE-ProRule" id="PRU00192"/>
    </source>
</evidence>
<feature type="domain" description="PH" evidence="6">
    <location>
        <begin position="534"/>
        <end position="637"/>
    </location>
</feature>
<dbReference type="InterPro" id="IPR001849">
    <property type="entry name" value="PH_domain"/>
</dbReference>
<dbReference type="PROSITE" id="PS50002">
    <property type="entry name" value="SH3"/>
    <property type="match status" value="1"/>
</dbReference>
<keyword evidence="2" id="KW-0343">GTPase activation</keyword>
<dbReference type="Ensembl" id="ENSPKIT00000022158.1">
    <property type="protein sequence ID" value="ENSPKIP00000041128.1"/>
    <property type="gene ID" value="ENSPKIG00000017792.1"/>
</dbReference>
<evidence type="ECO:0000256" key="1">
    <source>
        <dbReference type="ARBA" id="ARBA00022443"/>
    </source>
</evidence>
<dbReference type="STRING" id="1676925.ENSPKIP00000041128"/>
<dbReference type="Gene3D" id="2.30.29.30">
    <property type="entry name" value="Pleckstrin-homology domain (PH domain)/Phosphotyrosine-binding domain (PTB)"/>
    <property type="match status" value="1"/>
</dbReference>
<evidence type="ECO:0000313" key="8">
    <source>
        <dbReference type="Ensembl" id="ENSPKIP00000041128.1"/>
    </source>
</evidence>
<dbReference type="InterPro" id="IPR008936">
    <property type="entry name" value="Rho_GTPase_activation_prot"/>
</dbReference>
<dbReference type="SMART" id="SM00326">
    <property type="entry name" value="SH3"/>
    <property type="match status" value="1"/>
</dbReference>
<dbReference type="SUPFAM" id="SSF48350">
    <property type="entry name" value="GTPase activation domain, GAP"/>
    <property type="match status" value="1"/>
</dbReference>
<feature type="region of interest" description="Disordered" evidence="4">
    <location>
        <begin position="218"/>
        <end position="243"/>
    </location>
</feature>
<dbReference type="AlphaFoldDB" id="A0A3B3TFE0"/>
<dbReference type="PANTHER" id="PTHR23176">
    <property type="entry name" value="RHO/RAC/CDC GTPASE-ACTIVATING PROTEIN"/>
    <property type="match status" value="1"/>
</dbReference>
<dbReference type="SMART" id="SM00233">
    <property type="entry name" value="PH"/>
    <property type="match status" value="1"/>
</dbReference>
<dbReference type="GeneTree" id="ENSGT00950000182860"/>
<accession>A0A3B3TFE0</accession>
<feature type="compositionally biased region" description="Polar residues" evidence="4">
    <location>
        <begin position="281"/>
        <end position="326"/>
    </location>
</feature>
<dbReference type="InterPro" id="IPR011993">
    <property type="entry name" value="PH-like_dom_sf"/>
</dbReference>
<feature type="region of interest" description="Disordered" evidence="4">
    <location>
        <begin position="264"/>
        <end position="410"/>
    </location>
</feature>
<protein>
    <submittedName>
        <fullName evidence="8">Rho GTPase activating protein 27, like</fullName>
    </submittedName>
</protein>
<feature type="region of interest" description="Disordered" evidence="4">
    <location>
        <begin position="71"/>
        <end position="98"/>
    </location>
</feature>
<dbReference type="PANTHER" id="PTHR23176:SF104">
    <property type="entry name" value="RHO GTPASE-ACTIVATING PROTEIN 27"/>
    <property type="match status" value="1"/>
</dbReference>
<feature type="domain" description="SH3" evidence="5">
    <location>
        <begin position="4"/>
        <end position="65"/>
    </location>
</feature>
<dbReference type="PROSITE" id="PS50238">
    <property type="entry name" value="RHOGAP"/>
    <property type="match status" value="1"/>
</dbReference>
<dbReference type="SUPFAM" id="SSF50729">
    <property type="entry name" value="PH domain-like"/>
    <property type="match status" value="1"/>
</dbReference>
<dbReference type="Gene3D" id="1.10.555.10">
    <property type="entry name" value="Rho GTPase activation protein"/>
    <property type="match status" value="1"/>
</dbReference>
<dbReference type="InterPro" id="IPR000198">
    <property type="entry name" value="RhoGAP_dom"/>
</dbReference>
<proteinExistence type="predicted"/>
<feature type="compositionally biased region" description="Basic and acidic residues" evidence="4">
    <location>
        <begin position="653"/>
        <end position="667"/>
    </location>
</feature>
<evidence type="ECO:0000313" key="9">
    <source>
        <dbReference type="Proteomes" id="UP000261540"/>
    </source>
</evidence>
<dbReference type="Pfam" id="PF00169">
    <property type="entry name" value="PH"/>
    <property type="match status" value="1"/>
</dbReference>
<dbReference type="SMART" id="SM00324">
    <property type="entry name" value="RhoGAP"/>
    <property type="match status" value="1"/>
</dbReference>
<feature type="compositionally biased region" description="Acidic residues" evidence="4">
    <location>
        <begin position="643"/>
        <end position="652"/>
    </location>
</feature>
<keyword evidence="9" id="KW-1185">Reference proteome</keyword>
<organism evidence="8 9">
    <name type="scientific">Paramormyrops kingsleyae</name>
    <dbReference type="NCBI Taxonomy" id="1676925"/>
    <lineage>
        <taxon>Eukaryota</taxon>
        <taxon>Metazoa</taxon>
        <taxon>Chordata</taxon>
        <taxon>Craniata</taxon>
        <taxon>Vertebrata</taxon>
        <taxon>Euteleostomi</taxon>
        <taxon>Actinopterygii</taxon>
        <taxon>Neopterygii</taxon>
        <taxon>Teleostei</taxon>
        <taxon>Osteoglossocephala</taxon>
        <taxon>Osteoglossomorpha</taxon>
        <taxon>Osteoglossiformes</taxon>
        <taxon>Mormyridae</taxon>
        <taxon>Paramormyrops</taxon>
    </lineage>
</organism>
<dbReference type="GO" id="GO:0005737">
    <property type="term" value="C:cytoplasm"/>
    <property type="evidence" value="ECO:0007669"/>
    <property type="project" value="TreeGrafter"/>
</dbReference>
<dbReference type="CDD" id="cd04403">
    <property type="entry name" value="RhoGAP_ARHGAP27_15_12_9"/>
    <property type="match status" value="1"/>
</dbReference>
<dbReference type="InterPro" id="IPR001452">
    <property type="entry name" value="SH3_domain"/>
</dbReference>
<evidence type="ECO:0000256" key="2">
    <source>
        <dbReference type="ARBA" id="ARBA00022468"/>
    </source>
</evidence>
<dbReference type="Pfam" id="PF00620">
    <property type="entry name" value="RhoGAP"/>
    <property type="match status" value="1"/>
</dbReference>
<feature type="compositionally biased region" description="Low complexity" evidence="4">
    <location>
        <begin position="344"/>
        <end position="356"/>
    </location>
</feature>
<evidence type="ECO:0000259" key="7">
    <source>
        <dbReference type="PROSITE" id="PS50238"/>
    </source>
</evidence>
<dbReference type="CDD" id="cd13233">
    <property type="entry name" value="PH_ARHGAP9-like"/>
    <property type="match status" value="1"/>
</dbReference>
<dbReference type="PROSITE" id="PS50003">
    <property type="entry name" value="PH_DOMAIN"/>
    <property type="match status" value="1"/>
</dbReference>
<dbReference type="Proteomes" id="UP000261540">
    <property type="component" value="Unplaced"/>
</dbReference>
<dbReference type="GO" id="GO:0005096">
    <property type="term" value="F:GTPase activator activity"/>
    <property type="evidence" value="ECO:0007669"/>
    <property type="project" value="UniProtKB-KW"/>
</dbReference>
<dbReference type="GO" id="GO:0007165">
    <property type="term" value="P:signal transduction"/>
    <property type="evidence" value="ECO:0007669"/>
    <property type="project" value="InterPro"/>
</dbReference>
<feature type="region of interest" description="Disordered" evidence="4">
    <location>
        <begin position="640"/>
        <end position="688"/>
    </location>
</feature>
<sequence length="920" mass="102820">MTNKGLVLVEYKYEYLGRDGDLVSIKPNERYVLLAKTNDHWWHVRKDEHAKPFYIPAKYVKELPSHLPSPLDFIESMNPEPTQNRGEKRATDSPEEKHLEVAIRLQSPAQSKKTENRMSTFGIPLDMHNQEFRRGGLPDSFLAQHSQEHATKSASGKNTSQKIQTPSVFDCQLPTEDSPPFSLLPREPSFRPADPLKRQTKAKPVEPVVIKSIKVTPEVHESVRTPSAPEDLKEPSSLHPKQPLEADNIYESILDVGLQNRETPVFGVAPVPSPGAPAQTPPTSAHTPSQTENDSTSVYPSVNEPKNNLPQASVNSSNNNHETAQVTAAGACSSPKEQLPVQEAPSTPSATTGTTADSKVETDGTGGRHYSYNPPTGSTVWPAKSAEPQGLPRVQDDVPPPLPEEDYPDDSQDGWGPLVFPEDFHPTIPRAAVDFNTLSGWRHTSDPYGKPALTGEVKQEQLPVPSGQPKMGFTVDGGLSVMKNWRHSLSNFSGNLDDISFSSAPKRRTSDCSGEETHHHSHILEKAGIVNKTKISDNGKRLRKSWSPSWTVLHGGILTFHKDPKSTPAGAINKSTQIIPEYTVELRGATINWATKDKSSKKNVLELKTRHGSEYLMQYDTISIITDWYYTIKDTIHQLDRDDQSDEEEDEHDEKVPGHGDKDDKKKNYGRHSTPVSSTESEQGRVRNKLRRFLQRRPTLQSVKERGYIQENVFGCPLENLCTRERSTVPSFVDKCIKSVEKRGLDIDGIYRVSGNLAVIQKLRYKVDHEENLDLDDGQWEEIHVITGALKLFFRELPEPLFPFSHFNKFIAAINNTDYSLKMNTICELVRSLPQPNYDTMKVLFGHLHKVIQFGEKNRMSAQSVAIVFGPTLLRPEVNTPRVDFRILSQVGAHHDSGDVLGTVPVKVKLKGHHCFVVSL</sequence>
<evidence type="ECO:0000256" key="4">
    <source>
        <dbReference type="SAM" id="MobiDB-lite"/>
    </source>
</evidence>
<evidence type="ECO:0000259" key="6">
    <source>
        <dbReference type="PROSITE" id="PS50003"/>
    </source>
</evidence>
<keyword evidence="1 3" id="KW-0728">SH3 domain</keyword>
<name>A0A3B3TFE0_9TELE</name>
<dbReference type="InterPro" id="IPR050729">
    <property type="entry name" value="Rho-GAP"/>
</dbReference>
<dbReference type="Pfam" id="PF00018">
    <property type="entry name" value="SH3_1"/>
    <property type="match status" value="1"/>
</dbReference>
<feature type="compositionally biased region" description="Basic and acidic residues" evidence="4">
    <location>
        <begin position="85"/>
        <end position="98"/>
    </location>
</feature>
<dbReference type="InterPro" id="IPR036028">
    <property type="entry name" value="SH3-like_dom_sf"/>
</dbReference>
<dbReference type="Gene3D" id="2.30.30.40">
    <property type="entry name" value="SH3 Domains"/>
    <property type="match status" value="1"/>
</dbReference>
<feature type="region of interest" description="Disordered" evidence="4">
    <location>
        <begin position="170"/>
        <end position="203"/>
    </location>
</feature>
<feature type="domain" description="Rho-GAP" evidence="7">
    <location>
        <begin position="716"/>
        <end position="920"/>
    </location>
</feature>
<evidence type="ECO:0000259" key="5">
    <source>
        <dbReference type="PROSITE" id="PS50002"/>
    </source>
</evidence>
<dbReference type="SUPFAM" id="SSF50044">
    <property type="entry name" value="SH3-domain"/>
    <property type="match status" value="1"/>
</dbReference>
<reference evidence="8" key="2">
    <citation type="submission" date="2025-09" db="UniProtKB">
        <authorList>
            <consortium name="Ensembl"/>
        </authorList>
    </citation>
    <scope>IDENTIFICATION</scope>
</reference>
<dbReference type="FunFam" id="1.10.555.10:FF:000003">
    <property type="entry name" value="Putative rho GTPase-activating protein 12"/>
    <property type="match status" value="1"/>
</dbReference>